<feature type="non-terminal residue" evidence="1">
    <location>
        <position position="178"/>
    </location>
</feature>
<keyword evidence="2" id="KW-1185">Reference proteome</keyword>
<sequence>MCNILKLQYVNGNKLVEEVDHHLAAIPRFPAIKIFSNGLQSIARLIANEYRSLMKVIIFVIDNLYDENNNEVDNFVNNDDFTKLYEYWNEMYVLSRYEEFSESDLEKFNAQMFVKAFKFVSPSNLKLLKLHSWVYHIIDSIRSYGTINGYTTETYESLHKYFVKIPYRIRCRTSTFTN</sequence>
<name>A0A2Z6RYJ2_9GLOM</name>
<dbReference type="EMBL" id="BEXD01003581">
    <property type="protein sequence ID" value="GBC01552.1"/>
    <property type="molecule type" value="Genomic_DNA"/>
</dbReference>
<organism evidence="1 2">
    <name type="scientific">Rhizophagus clarus</name>
    <dbReference type="NCBI Taxonomy" id="94130"/>
    <lineage>
        <taxon>Eukaryota</taxon>
        <taxon>Fungi</taxon>
        <taxon>Fungi incertae sedis</taxon>
        <taxon>Mucoromycota</taxon>
        <taxon>Glomeromycotina</taxon>
        <taxon>Glomeromycetes</taxon>
        <taxon>Glomerales</taxon>
        <taxon>Glomeraceae</taxon>
        <taxon>Rhizophagus</taxon>
    </lineage>
</organism>
<proteinExistence type="predicted"/>
<dbReference type="AlphaFoldDB" id="A0A2Z6RYJ2"/>
<reference evidence="1 2" key="1">
    <citation type="submission" date="2017-11" db="EMBL/GenBank/DDBJ databases">
        <title>The genome of Rhizophagus clarus HR1 reveals common genetic basis of auxotrophy among arbuscular mycorrhizal fungi.</title>
        <authorList>
            <person name="Kobayashi Y."/>
        </authorList>
    </citation>
    <scope>NUCLEOTIDE SEQUENCE [LARGE SCALE GENOMIC DNA]</scope>
    <source>
        <strain evidence="1 2">HR1</strain>
    </source>
</reference>
<evidence type="ECO:0000313" key="1">
    <source>
        <dbReference type="EMBL" id="GBC01552.1"/>
    </source>
</evidence>
<evidence type="ECO:0000313" key="2">
    <source>
        <dbReference type="Proteomes" id="UP000247702"/>
    </source>
</evidence>
<gene>
    <name evidence="1" type="ORF">RclHR1_42200001</name>
</gene>
<dbReference type="Proteomes" id="UP000247702">
    <property type="component" value="Unassembled WGS sequence"/>
</dbReference>
<accession>A0A2Z6RYJ2</accession>
<protein>
    <submittedName>
        <fullName evidence="1">Uncharacterized protein</fullName>
    </submittedName>
</protein>
<comment type="caution">
    <text evidence="1">The sequence shown here is derived from an EMBL/GenBank/DDBJ whole genome shotgun (WGS) entry which is preliminary data.</text>
</comment>